<evidence type="ECO:0000313" key="1">
    <source>
        <dbReference type="EMBL" id="BCT74703.1"/>
    </source>
</evidence>
<evidence type="ECO:0000313" key="2">
    <source>
        <dbReference type="Proteomes" id="UP001319861"/>
    </source>
</evidence>
<keyword evidence="2" id="KW-1185">Reference proteome</keyword>
<dbReference type="EMBL" id="AP024525">
    <property type="protein sequence ID" value="BCT74703.1"/>
    <property type="molecule type" value="Genomic_DNA"/>
</dbReference>
<dbReference type="RefSeq" id="WP_229231458.1">
    <property type="nucleotide sequence ID" value="NZ_AP024525.1"/>
</dbReference>
<proteinExistence type="predicted"/>
<name>A0ABM7PR96_SINCY</name>
<protein>
    <recommendedName>
        <fullName evidence="3">DUF4235 domain-containing protein</fullName>
    </recommendedName>
</protein>
<dbReference type="Proteomes" id="UP001319861">
    <property type="component" value="Chromosome"/>
</dbReference>
<organism evidence="1 2">
    <name type="scientific">Sinomonas cyclohexanicum</name>
    <name type="common">Corynebacterium cyclohexanicum</name>
    <dbReference type="NCBI Taxonomy" id="322009"/>
    <lineage>
        <taxon>Bacteria</taxon>
        <taxon>Bacillati</taxon>
        <taxon>Actinomycetota</taxon>
        <taxon>Actinomycetes</taxon>
        <taxon>Micrococcales</taxon>
        <taxon>Micrococcaceae</taxon>
        <taxon>Sinomonas</taxon>
    </lineage>
</organism>
<accession>A0ABM7PR96</accession>
<evidence type="ECO:0008006" key="3">
    <source>
        <dbReference type="Google" id="ProtNLM"/>
    </source>
</evidence>
<sequence>MAAKPRSALPVVMALAVATGLTRMVLQKVKDDREAQKAQDKDAGKPQEG</sequence>
<gene>
    <name evidence="1" type="ORF">SCMU_05450</name>
</gene>
<reference evidence="1 2" key="1">
    <citation type="journal article" date="2021" name="J. Biosci. Bioeng.">
        <title>Identification and characterization of a chc gene cluster responsible for the aromatization pathway of cyclohexanecarboxylate degradation in Sinomonas cyclohexanicum ATCC 51369.</title>
        <authorList>
            <person name="Yamamoto T."/>
            <person name="Hasegawa Y."/>
            <person name="Lau P.C.K."/>
            <person name="Iwaki H."/>
        </authorList>
    </citation>
    <scope>NUCLEOTIDE SEQUENCE [LARGE SCALE GENOMIC DNA]</scope>
    <source>
        <strain evidence="1 2">ATCC 51369</strain>
    </source>
</reference>